<dbReference type="PROSITE" id="PS00867">
    <property type="entry name" value="CPSASE_2"/>
    <property type="match status" value="1"/>
</dbReference>
<proteinExistence type="predicted"/>
<keyword evidence="10" id="KW-1185">Reference proteome</keyword>
<dbReference type="InterPro" id="IPR011054">
    <property type="entry name" value="Rudment_hybrid_motif"/>
</dbReference>
<dbReference type="PANTHER" id="PTHR18866">
    <property type="entry name" value="CARBOXYLASE:PYRUVATE/ACETYL-COA/PROPIONYL-COA CARBOXYLASE"/>
    <property type="match status" value="1"/>
</dbReference>
<keyword evidence="3" id="KW-0378">Hydrolase</keyword>
<protein>
    <recommendedName>
        <fullName evidence="11">Urea carboxylase</fullName>
    </recommendedName>
</protein>
<dbReference type="InterPro" id="IPR005481">
    <property type="entry name" value="BC-like_N"/>
</dbReference>
<dbReference type="EMBL" id="OZ037944">
    <property type="protein sequence ID" value="CAL1694913.1"/>
    <property type="molecule type" value="Genomic_DNA"/>
</dbReference>
<dbReference type="SUPFAM" id="SSF160467">
    <property type="entry name" value="PH0987 N-terminal domain-like"/>
    <property type="match status" value="1"/>
</dbReference>
<dbReference type="SMART" id="SM00797">
    <property type="entry name" value="AHS2"/>
    <property type="match status" value="1"/>
</dbReference>
<dbReference type="InterPro" id="IPR016185">
    <property type="entry name" value="PreATP-grasp_dom_sf"/>
</dbReference>
<dbReference type="InterPro" id="IPR003833">
    <property type="entry name" value="CT_C_D"/>
</dbReference>
<dbReference type="InterPro" id="IPR005482">
    <property type="entry name" value="Biotin_COase_C"/>
</dbReference>
<dbReference type="InterPro" id="IPR011761">
    <property type="entry name" value="ATP-grasp"/>
</dbReference>
<dbReference type="Gene3D" id="2.40.50.100">
    <property type="match status" value="1"/>
</dbReference>
<dbReference type="Pfam" id="PF02626">
    <property type="entry name" value="CT_A_B"/>
    <property type="match status" value="1"/>
</dbReference>
<dbReference type="Gene3D" id="3.30.1360.40">
    <property type="match status" value="1"/>
</dbReference>
<reference evidence="10" key="1">
    <citation type="submission" date="2024-04" db="EMBL/GenBank/DDBJ databases">
        <authorList>
            <person name="Shaw F."/>
            <person name="Minotto A."/>
        </authorList>
    </citation>
    <scope>NUCLEOTIDE SEQUENCE [LARGE SCALE GENOMIC DNA]</scope>
</reference>
<evidence type="ECO:0000313" key="9">
    <source>
        <dbReference type="EMBL" id="CAL1694913.1"/>
    </source>
</evidence>
<keyword evidence="4 6" id="KW-0067">ATP-binding</keyword>
<dbReference type="SUPFAM" id="SSF51230">
    <property type="entry name" value="Single hybrid motif"/>
    <property type="match status" value="1"/>
</dbReference>
<evidence type="ECO:0000256" key="6">
    <source>
        <dbReference type="PROSITE-ProRule" id="PRU00409"/>
    </source>
</evidence>
<evidence type="ECO:0000256" key="4">
    <source>
        <dbReference type="ARBA" id="ARBA00022840"/>
    </source>
</evidence>
<evidence type="ECO:0008006" key="11">
    <source>
        <dbReference type="Google" id="ProtNLM"/>
    </source>
</evidence>
<dbReference type="InterPro" id="IPR005479">
    <property type="entry name" value="CPAse_ATP-bd"/>
</dbReference>
<keyword evidence="1" id="KW-0436">Ligase</keyword>
<accession>A0ABP1CJP4</accession>
<feature type="domain" description="Biotin carboxylation" evidence="8">
    <location>
        <begin position="8"/>
        <end position="499"/>
    </location>
</feature>
<dbReference type="PANTHER" id="PTHR18866:SF128">
    <property type="entry name" value="UREA AMIDOLYASE"/>
    <property type="match status" value="1"/>
</dbReference>
<dbReference type="InterPro" id="IPR050856">
    <property type="entry name" value="Biotin_carboxylase_complex"/>
</dbReference>
<dbReference type="Pfam" id="PF02682">
    <property type="entry name" value="CT_C_D"/>
    <property type="match status" value="1"/>
</dbReference>
<dbReference type="InterPro" id="IPR011764">
    <property type="entry name" value="Biotin_carboxylation_dom"/>
</dbReference>
<evidence type="ECO:0000256" key="5">
    <source>
        <dbReference type="ARBA" id="ARBA00023267"/>
    </source>
</evidence>
<dbReference type="Pfam" id="PF02785">
    <property type="entry name" value="Biotin_carb_C"/>
    <property type="match status" value="1"/>
</dbReference>
<evidence type="ECO:0000256" key="2">
    <source>
        <dbReference type="ARBA" id="ARBA00022741"/>
    </source>
</evidence>
<dbReference type="PROSITE" id="PS50975">
    <property type="entry name" value="ATP_GRASP"/>
    <property type="match status" value="1"/>
</dbReference>
<dbReference type="PROSITE" id="PS50979">
    <property type="entry name" value="BC"/>
    <property type="match status" value="1"/>
</dbReference>
<dbReference type="SUPFAM" id="SSF51246">
    <property type="entry name" value="Rudiment single hybrid motif"/>
    <property type="match status" value="1"/>
</dbReference>
<gene>
    <name evidence="9" type="ORF">GFSPODELE1_LOCUS516</name>
</gene>
<evidence type="ECO:0000256" key="1">
    <source>
        <dbReference type="ARBA" id="ARBA00022598"/>
    </source>
</evidence>
<evidence type="ECO:0000256" key="3">
    <source>
        <dbReference type="ARBA" id="ARBA00022801"/>
    </source>
</evidence>
<dbReference type="Proteomes" id="UP001497453">
    <property type="component" value="Chromosome 1"/>
</dbReference>
<dbReference type="PROSITE" id="PS00866">
    <property type="entry name" value="CPSASE_1"/>
    <property type="match status" value="1"/>
</dbReference>
<dbReference type="SUPFAM" id="SSF56059">
    <property type="entry name" value="Glutathione synthetase ATP-binding domain-like"/>
    <property type="match status" value="1"/>
</dbReference>
<keyword evidence="5" id="KW-0092">Biotin</keyword>
<evidence type="ECO:0000259" key="7">
    <source>
        <dbReference type="PROSITE" id="PS50975"/>
    </source>
</evidence>
<evidence type="ECO:0000313" key="10">
    <source>
        <dbReference type="Proteomes" id="UP001497453"/>
    </source>
</evidence>
<dbReference type="Gene3D" id="3.30.470.20">
    <property type="entry name" value="ATP-grasp fold, B domain"/>
    <property type="match status" value="1"/>
</dbReference>
<sequence>MAYSPSLERHKLLVLNRGEIAVRILRTTKRLGLRSVAVYTQVDATSPHVSLADEAVLIHSKSSLDNNSPPESNQTSDAKAYLAADAIVKICVDRNVTLVHPGYGFLSENAGFARLLDRHGITLLGPRAQTIEDMGLKHLARDLAIQAGVPVVPGSNGLVEGLHDAQEVAKKVGFPVMLKATAGGGGIGLVFCGTENDLRTTFDATIQRAKSLFHNEGVFIEKFFHTSRHIEVQIFGNGCNHVIHMGERECSVQRRHQKIIEEAPSPYLVSRQDLRSKICAAAVRLGELVNYKSAGTVEFLVDDATGEFYFLEMNTRLQVEHGVTEMLHPGLDLVELMILQGIYEGEAESSPEFPRGLPSSQLDQKKFEVPRPNSHAIEVRVYSENPANKFSPSPGILQYVKFPETNENLRIDTWVSTGMVVTPFYDPLIAKIIVKNTSRAEAIKQLSSNLHSRQPVSTSGHQILIQGPPNNIPFLAQVLKESLFISGKATTKWIDEGAVQYTPDAMTVLSPGIHTTVQSLPNRDIGLGIPPSGPMDPLAFQVANLLVKNSVQCEGLELVIPPKNAGRSSGLLFSALFHVRAVVAVTGANAIVQIDGQIVPTWTRLVVGPGAKLVIGCMHSDGSTSGGGLRAYLAIGGGFPGIPSYLGSKSTSMGGGGYQGRALQGGDMLQIMPFNDDGNESLPLPRSLIPSYPPNWILYSLPGPQDDTEFITEAGIEAFYTARWRVSISSNRMGIRLEPVNQDASDTPVLQWARSNGGEGGSHPSNILDNGYARGTVNLNGDTPVILTNEGPSMGGYLCISTIASADQWKLGQLRPGDHLRFARITYQDAMNLQERVDRWLKTILAALSRSNVVPFNLMDVIPSNHTSHEPKLHVIPATSLKPKVVFRQAGDSAVLVEYGEMTLDFSVRARIHALETSARQFKINGIKEFAPCIRSTMVHFDPVQINQGEVLTMLIRAEETLPDSIEDMQFPGRRLTFPIALDDRWNRDTLQRYMSSTRDKAVYLPSNIEYLAANNGIEGGTKDALQSLVSSSWLVFGVGFYLACPFLVPIDPRCRLVGQKMNPSRTYTPRGAVGIAGLVAAIYPVESPGGYQLFGRTLPAWQPWGKGPDFAVDRPWLLDPFDQVVFEPVSEDDYVEVEKLFDSGRYAFKIEPVVLSMKDYLGFISGIEGEIDAFKRRQAEAVALQEARENILLKEWQESTHRHDDPDDRIRDLSEETPYFMTASLSGTVWKIRVAIGDIVMSSDEALVILEAMKTEINLTAGEDHIGLKVAGFAKGVREGTTVQAGDKLIFFAEP</sequence>
<dbReference type="Gene3D" id="2.40.100.10">
    <property type="entry name" value="Cyclophilin-like"/>
    <property type="match status" value="2"/>
</dbReference>
<dbReference type="InterPro" id="IPR011053">
    <property type="entry name" value="Single_hybrid_motif"/>
</dbReference>
<dbReference type="SUPFAM" id="SSF50891">
    <property type="entry name" value="Cyclophilin-like"/>
    <property type="match status" value="2"/>
</dbReference>
<dbReference type="CDD" id="cd06850">
    <property type="entry name" value="biotinyl_domain"/>
    <property type="match status" value="1"/>
</dbReference>
<dbReference type="SMART" id="SM00878">
    <property type="entry name" value="Biotin_carb_C"/>
    <property type="match status" value="1"/>
</dbReference>
<dbReference type="Pfam" id="PF00289">
    <property type="entry name" value="Biotin_carb_N"/>
    <property type="match status" value="1"/>
</dbReference>
<organism evidence="9 10">
    <name type="scientific">Somion occarium</name>
    <dbReference type="NCBI Taxonomy" id="3059160"/>
    <lineage>
        <taxon>Eukaryota</taxon>
        <taxon>Fungi</taxon>
        <taxon>Dikarya</taxon>
        <taxon>Basidiomycota</taxon>
        <taxon>Agaricomycotina</taxon>
        <taxon>Agaricomycetes</taxon>
        <taxon>Polyporales</taxon>
        <taxon>Cerrenaceae</taxon>
        <taxon>Somion</taxon>
    </lineage>
</organism>
<keyword evidence="2 6" id="KW-0547">Nucleotide-binding</keyword>
<dbReference type="InterPro" id="IPR003778">
    <property type="entry name" value="CT_A_B"/>
</dbReference>
<dbReference type="Pfam" id="PF02786">
    <property type="entry name" value="CPSase_L_D2"/>
    <property type="match status" value="1"/>
</dbReference>
<dbReference type="SMART" id="SM00796">
    <property type="entry name" value="AHS1"/>
    <property type="match status" value="1"/>
</dbReference>
<evidence type="ECO:0000259" key="8">
    <source>
        <dbReference type="PROSITE" id="PS50979"/>
    </source>
</evidence>
<name>A0ABP1CJP4_9APHY</name>
<feature type="domain" description="ATP-grasp" evidence="7">
    <location>
        <begin position="141"/>
        <end position="342"/>
    </location>
</feature>
<dbReference type="SUPFAM" id="SSF52440">
    <property type="entry name" value="PreATP-grasp domain"/>
    <property type="match status" value="1"/>
</dbReference>
<dbReference type="InterPro" id="IPR029000">
    <property type="entry name" value="Cyclophilin-like_dom_sf"/>
</dbReference>